<evidence type="ECO:0000313" key="8">
    <source>
        <dbReference type="Proteomes" id="UP000823046"/>
    </source>
</evidence>
<gene>
    <name evidence="7" type="ORF">IE077_003801</name>
</gene>
<comment type="caution">
    <text evidence="7">The sequence shown here is derived from an EMBL/GenBank/DDBJ whole genome shotgun (WGS) entry which is preliminary data.</text>
</comment>
<keyword evidence="3 6" id="KW-0812">Transmembrane</keyword>
<organism evidence="7 8">
    <name type="scientific">Cardiosporidium cionae</name>
    <dbReference type="NCBI Taxonomy" id="476202"/>
    <lineage>
        <taxon>Eukaryota</taxon>
        <taxon>Sar</taxon>
        <taxon>Alveolata</taxon>
        <taxon>Apicomplexa</taxon>
        <taxon>Aconoidasida</taxon>
        <taxon>Nephromycida</taxon>
        <taxon>Cardiosporidium</taxon>
    </lineage>
</organism>
<feature type="transmembrane region" description="Helical" evidence="6">
    <location>
        <begin position="210"/>
        <end position="230"/>
    </location>
</feature>
<keyword evidence="2" id="KW-0813">Transport</keyword>
<feature type="transmembrane region" description="Helical" evidence="6">
    <location>
        <begin position="242"/>
        <end position="267"/>
    </location>
</feature>
<feature type="transmembrane region" description="Helical" evidence="6">
    <location>
        <begin position="288"/>
        <end position="308"/>
    </location>
</feature>
<dbReference type="PROSITE" id="PS50267">
    <property type="entry name" value="NA_NEUROTRAN_SYMP_3"/>
    <property type="match status" value="1"/>
</dbReference>
<reference evidence="7 8" key="1">
    <citation type="journal article" date="2020" name="bioRxiv">
        <title>Metabolic contributions of an alphaproteobacterial endosymbiont in the apicomplexan Cardiosporidium cionae.</title>
        <authorList>
            <person name="Hunter E.S."/>
            <person name="Paight C.J."/>
            <person name="Lane C.E."/>
        </authorList>
    </citation>
    <scope>NUCLEOTIDE SEQUENCE [LARGE SCALE GENOMIC DNA]</scope>
    <source>
        <strain evidence="7">ESH_2018</strain>
    </source>
</reference>
<feature type="non-terminal residue" evidence="7">
    <location>
        <position position="369"/>
    </location>
</feature>
<evidence type="ECO:0000256" key="5">
    <source>
        <dbReference type="ARBA" id="ARBA00023136"/>
    </source>
</evidence>
<sequence length="369" mass="41398">MEDHPYSATSKAAKTSIAANNNYISKLTDSIPKAENNTAPHLSDAESQDFFTGNSGYLTSARLEMEDLRRIAHPESMLFAETARYEEVANVRLEGSGGDFREKQKNAVLKKAEFKLEKRRRYQSTSGRGKGTSNQSIVGMRKTLNSTTRSSVKSRAQDRDVGLISYLLDRGYTPERIALLSDVLEQPAALDKVDATLLPWLEMQRSRGYWYDRASLIMLALTAAIGRGHIESFWNLMSSWHGMIFIIPYFLVYLLICMPILNFELSVGQLTRSSPPNMFALLYKRSRGLGIAMVLVTITSGCIVQSRYSAEFLVYLIYSFRNPKPWKLTESERISCEAIGKNEKLCTDVAATCIFSIKDQICKGSDAGK</sequence>
<keyword evidence="8" id="KW-1185">Reference proteome</keyword>
<evidence type="ECO:0000256" key="4">
    <source>
        <dbReference type="ARBA" id="ARBA00022989"/>
    </source>
</evidence>
<dbReference type="EMBL" id="JADAQX010000056">
    <property type="protein sequence ID" value="KAF8822417.1"/>
    <property type="molecule type" value="Genomic_DNA"/>
</dbReference>
<dbReference type="SUPFAM" id="SSF161070">
    <property type="entry name" value="SNF-like"/>
    <property type="match status" value="1"/>
</dbReference>
<evidence type="ECO:0000256" key="1">
    <source>
        <dbReference type="ARBA" id="ARBA00004141"/>
    </source>
</evidence>
<name>A0ABQ7JEI2_9APIC</name>
<dbReference type="InterPro" id="IPR000175">
    <property type="entry name" value="Na/ntran_symport"/>
</dbReference>
<dbReference type="PANTHER" id="PTHR11616">
    <property type="entry name" value="SODIUM/CHLORIDE DEPENDENT TRANSPORTER"/>
    <property type="match status" value="1"/>
</dbReference>
<dbReference type="Pfam" id="PF00209">
    <property type="entry name" value="SNF"/>
    <property type="match status" value="1"/>
</dbReference>
<protein>
    <submittedName>
        <fullName evidence="7">Uncharacterized protein</fullName>
    </submittedName>
</protein>
<proteinExistence type="predicted"/>
<evidence type="ECO:0000256" key="6">
    <source>
        <dbReference type="SAM" id="Phobius"/>
    </source>
</evidence>
<evidence type="ECO:0000313" key="7">
    <source>
        <dbReference type="EMBL" id="KAF8822417.1"/>
    </source>
</evidence>
<dbReference type="PANTHER" id="PTHR11616:SF240">
    <property type="entry name" value="BLOATED TUBULES, ISOFORM B-RELATED"/>
    <property type="match status" value="1"/>
</dbReference>
<evidence type="ECO:0000256" key="2">
    <source>
        <dbReference type="ARBA" id="ARBA00022448"/>
    </source>
</evidence>
<keyword evidence="4 6" id="KW-1133">Transmembrane helix</keyword>
<dbReference type="Proteomes" id="UP000823046">
    <property type="component" value="Unassembled WGS sequence"/>
</dbReference>
<accession>A0ABQ7JEI2</accession>
<keyword evidence="5 6" id="KW-0472">Membrane</keyword>
<comment type="subcellular location">
    <subcellularLocation>
        <location evidence="1">Membrane</location>
        <topology evidence="1">Multi-pass membrane protein</topology>
    </subcellularLocation>
</comment>
<evidence type="ECO:0000256" key="3">
    <source>
        <dbReference type="ARBA" id="ARBA00022692"/>
    </source>
</evidence>
<dbReference type="InterPro" id="IPR037272">
    <property type="entry name" value="SNS_sf"/>
</dbReference>